<dbReference type="Proteomes" id="UP000029640">
    <property type="component" value="Unassembled WGS sequence"/>
</dbReference>
<evidence type="ECO:0000256" key="2">
    <source>
        <dbReference type="ARBA" id="ARBA00008772"/>
    </source>
</evidence>
<keyword evidence="5 8" id="KW-0547">Nucleotide-binding</keyword>
<dbReference type="HOGENOM" id="CLU_020728_3_0_6"/>
<dbReference type="GO" id="GO:0005829">
    <property type="term" value="C:cytosol"/>
    <property type="evidence" value="ECO:0007669"/>
    <property type="project" value="TreeGrafter"/>
</dbReference>
<dbReference type="GO" id="GO:0005524">
    <property type="term" value="F:ATP binding"/>
    <property type="evidence" value="ECO:0007669"/>
    <property type="project" value="UniProtKB-KW"/>
</dbReference>
<dbReference type="NCBIfam" id="TIGR01434">
    <property type="entry name" value="glu_cys_ligase"/>
    <property type="match status" value="1"/>
</dbReference>
<dbReference type="Gene3D" id="3.30.590.20">
    <property type="match status" value="1"/>
</dbReference>
<proteinExistence type="inferred from homology"/>
<evidence type="ECO:0000259" key="11">
    <source>
        <dbReference type="Pfam" id="PF04262"/>
    </source>
</evidence>
<dbReference type="PANTHER" id="PTHR38761">
    <property type="entry name" value="GLUTAMATE--CYSTEINE LIGASE"/>
    <property type="match status" value="1"/>
</dbReference>
<evidence type="ECO:0000256" key="10">
    <source>
        <dbReference type="SAM" id="MobiDB-lite"/>
    </source>
</evidence>
<comment type="pathway">
    <text evidence="1 8 9">Sulfur metabolism; glutathione biosynthesis; glutathione from L-cysteine and L-glutamate: step 1/2.</text>
</comment>
<dbReference type="InterPro" id="IPR006334">
    <property type="entry name" value="Glut_cys_ligase"/>
</dbReference>
<dbReference type="InterPro" id="IPR014746">
    <property type="entry name" value="Gln_synth/guanido_kin_cat_dom"/>
</dbReference>
<name>A0A095VRN0_9GAMM</name>
<evidence type="ECO:0000313" key="13">
    <source>
        <dbReference type="Proteomes" id="UP000029640"/>
    </source>
</evidence>
<gene>
    <name evidence="8" type="primary">gshA</name>
    <name evidence="12" type="ORF">HRUBRA_01371</name>
</gene>
<evidence type="ECO:0000256" key="6">
    <source>
        <dbReference type="ARBA" id="ARBA00022840"/>
    </source>
</evidence>
<comment type="caution">
    <text evidence="12">The sequence shown here is derived from an EMBL/GenBank/DDBJ whole genome shotgun (WGS) entry which is preliminary data.</text>
</comment>
<dbReference type="RefSeq" id="WP_035516733.1">
    <property type="nucleotide sequence ID" value="NZ_KN234769.1"/>
</dbReference>
<reference evidence="12 13" key="1">
    <citation type="journal article" date="2014" name="Genome Announc.">
        <title>Genome Sequence of Gammaproteobacterial Pseudohaliea rubra Type Strain DSM 19751, Isolated from Coastal Seawater of the Mediterranean Sea.</title>
        <authorList>
            <person name="Spring S."/>
            <person name="Fiebig A."/>
            <person name="Riedel T."/>
            <person name="Goker M."/>
            <person name="Klenk H.P."/>
        </authorList>
    </citation>
    <scope>NUCLEOTIDE SEQUENCE [LARGE SCALE GENOMIC DNA]</scope>
    <source>
        <strain evidence="12 13">DSM 19751</strain>
    </source>
</reference>
<dbReference type="AlphaFoldDB" id="A0A095VRN0"/>
<evidence type="ECO:0000256" key="4">
    <source>
        <dbReference type="ARBA" id="ARBA00022684"/>
    </source>
</evidence>
<keyword evidence="13" id="KW-1185">Reference proteome</keyword>
<protein>
    <recommendedName>
        <fullName evidence="8">Glutamate--cysteine ligase</fullName>
        <ecNumber evidence="8">6.3.2.2</ecNumber>
    </recommendedName>
    <alternativeName>
        <fullName evidence="8">Gamma-ECS</fullName>
        <shortName evidence="8">GCS</shortName>
    </alternativeName>
    <alternativeName>
        <fullName evidence="8">Gamma-glutamylcysteine synthetase</fullName>
    </alternativeName>
</protein>
<accession>A0A095VRN0</accession>
<dbReference type="GO" id="GO:0046872">
    <property type="term" value="F:metal ion binding"/>
    <property type="evidence" value="ECO:0007669"/>
    <property type="project" value="TreeGrafter"/>
</dbReference>
<evidence type="ECO:0000256" key="3">
    <source>
        <dbReference type="ARBA" id="ARBA00022598"/>
    </source>
</evidence>
<evidence type="ECO:0000256" key="7">
    <source>
        <dbReference type="ARBA" id="ARBA00048819"/>
    </source>
</evidence>
<evidence type="ECO:0000256" key="8">
    <source>
        <dbReference type="HAMAP-Rule" id="MF_00578"/>
    </source>
</evidence>
<dbReference type="InterPro" id="IPR007370">
    <property type="entry name" value="Glu_cys_ligase"/>
</dbReference>
<evidence type="ECO:0000256" key="5">
    <source>
        <dbReference type="ARBA" id="ARBA00022741"/>
    </source>
</evidence>
<comment type="catalytic activity">
    <reaction evidence="7 8 9">
        <text>L-cysteine + L-glutamate + ATP = gamma-L-glutamyl-L-cysteine + ADP + phosphate + H(+)</text>
        <dbReference type="Rhea" id="RHEA:13285"/>
        <dbReference type="ChEBI" id="CHEBI:15378"/>
        <dbReference type="ChEBI" id="CHEBI:29985"/>
        <dbReference type="ChEBI" id="CHEBI:30616"/>
        <dbReference type="ChEBI" id="CHEBI:35235"/>
        <dbReference type="ChEBI" id="CHEBI:43474"/>
        <dbReference type="ChEBI" id="CHEBI:58173"/>
        <dbReference type="ChEBI" id="CHEBI:456216"/>
        <dbReference type="EC" id="6.3.2.2"/>
    </reaction>
</comment>
<keyword evidence="3 8" id="KW-0436">Ligase</keyword>
<evidence type="ECO:0000313" key="12">
    <source>
        <dbReference type="EMBL" id="KGE04030.1"/>
    </source>
</evidence>
<organism evidence="12 13">
    <name type="scientific">Pseudohaliea rubra DSM 19751</name>
    <dbReference type="NCBI Taxonomy" id="1265313"/>
    <lineage>
        <taxon>Bacteria</taxon>
        <taxon>Pseudomonadati</taxon>
        <taxon>Pseudomonadota</taxon>
        <taxon>Gammaproteobacteria</taxon>
        <taxon>Cellvibrionales</taxon>
        <taxon>Halieaceae</taxon>
        <taxon>Pseudohaliea</taxon>
    </lineage>
</organism>
<sequence length="527" mass="58050">MTSHWQTQLERLAAGQPTLLTEIRRGVEKESLRITPEGTLAQTPHPPGLGSALTHGSITTDYSEALLEFITPVSSGIGETLETLADIHSFVYRQLGKERLWALSMPCIVSGDAGIPVARYGSSNVAQMKTIYRLGLGHRYGRMMQAIAGIHYNFSPPEAFWEAAWQDDGAPGSRQDYITERYLGLIRNFHRWSWLLIYLFGASPAVCASFLRGRQGHGLELMDPEGNTLYRPHGTSLRMGGLGYNSDAQRGLQVCYNDLDSYLKTLKDAIFTAHPAYAQFPSGAGGDYQQLNDSLLQIENEFYSTIRPKRVAASGETALTALRRGGIEYIEVRCLDVNPFAPLGLDGETIRFLDAFLLHCLVEDSPPCSPEEQAVLDENLAMVVNRGREPGLTLANGSDRRPLDELAGERLAGVARTAALLDTAHGDGGYRAAVAAQAAKVDDPAKTPSARMLAEMVEDGLPFYRFGLRYSERWARHFRERALDETALAALETESERSLGAQRALEAADSQDFSSYLKAYYDQYAAL</sequence>
<feature type="domain" description="Glutamate--cysteine ligase" evidence="11">
    <location>
        <begin position="16"/>
        <end position="383"/>
    </location>
</feature>
<dbReference type="GO" id="GO:0006750">
    <property type="term" value="P:glutathione biosynthetic process"/>
    <property type="evidence" value="ECO:0007669"/>
    <property type="project" value="UniProtKB-UniRule"/>
</dbReference>
<dbReference type="EMBL" id="AUVB01000039">
    <property type="protein sequence ID" value="KGE04030.1"/>
    <property type="molecule type" value="Genomic_DNA"/>
</dbReference>
<keyword evidence="6 8" id="KW-0067">ATP-binding</keyword>
<dbReference type="HAMAP" id="MF_00578">
    <property type="entry name" value="Glu_cys_ligase"/>
    <property type="match status" value="1"/>
</dbReference>
<evidence type="ECO:0000256" key="1">
    <source>
        <dbReference type="ARBA" id="ARBA00005006"/>
    </source>
</evidence>
<dbReference type="EC" id="6.3.2.2" evidence="8"/>
<dbReference type="STRING" id="1265313.HRUBRA_01371"/>
<dbReference type="eggNOG" id="COG2918">
    <property type="taxonomic scope" value="Bacteria"/>
</dbReference>
<comment type="similarity">
    <text evidence="2 8">Belongs to the glutamate--cysteine ligase type 1 family. Type 1 subfamily.</text>
</comment>
<dbReference type="PATRIC" id="fig|1265313.6.peg.1355"/>
<dbReference type="SUPFAM" id="SSF55931">
    <property type="entry name" value="Glutamine synthetase/guanido kinase"/>
    <property type="match status" value="1"/>
</dbReference>
<feature type="region of interest" description="Disordered" evidence="10">
    <location>
        <begin position="34"/>
        <end position="54"/>
    </location>
</feature>
<evidence type="ECO:0000256" key="9">
    <source>
        <dbReference type="RuleBase" id="RU004391"/>
    </source>
</evidence>
<keyword evidence="4 8" id="KW-0317">Glutathione biosynthesis</keyword>
<dbReference type="PANTHER" id="PTHR38761:SF1">
    <property type="entry name" value="GLUTAMATE--CYSTEINE LIGASE"/>
    <property type="match status" value="1"/>
</dbReference>
<dbReference type="GO" id="GO:0004357">
    <property type="term" value="F:glutamate-cysteine ligase activity"/>
    <property type="evidence" value="ECO:0007669"/>
    <property type="project" value="UniProtKB-UniRule"/>
</dbReference>
<dbReference type="Pfam" id="PF04262">
    <property type="entry name" value="Glu_cys_ligase"/>
    <property type="match status" value="1"/>
</dbReference>
<dbReference type="UniPathway" id="UPA00142">
    <property type="reaction ID" value="UER00209"/>
</dbReference>